<evidence type="ECO:0000313" key="3">
    <source>
        <dbReference type="EMBL" id="SHF12135.1"/>
    </source>
</evidence>
<protein>
    <submittedName>
        <fullName evidence="3">Butyryl-CoA:acetoacetate CoA-transferase alpha subunit</fullName>
    </submittedName>
</protein>
<dbReference type="Pfam" id="PF01144">
    <property type="entry name" value="CoA_trans"/>
    <property type="match status" value="1"/>
</dbReference>
<dbReference type="GO" id="GO:0008410">
    <property type="term" value="F:CoA-transferase activity"/>
    <property type="evidence" value="ECO:0007669"/>
    <property type="project" value="InterPro"/>
</dbReference>
<dbReference type="InterPro" id="IPR004163">
    <property type="entry name" value="CoA_transf_BS"/>
</dbReference>
<dbReference type="InterPro" id="IPR004165">
    <property type="entry name" value="CoA_trans_fam_I"/>
</dbReference>
<dbReference type="InterPro" id="IPR012792">
    <property type="entry name" value="3-oxoacid_CoA-transf_A"/>
</dbReference>
<sequence length="218" mass="23873">MKVVKAEEAISFVNDGDSIMIGGFLTVGTPETLIDELIKQNKKNLTIICNDTSFEDKGIGRLIFHKLAKKVITSHIGTNKETQRQYIEKELEVELVPQGTLIEQIRAGGVGLGGILTPTGIGTVVENGKQIIEIDNKKYILEKAIKGKVALVKAKRSDHLGNLQFEFTARNFNPIIAMAAELVIVEVDEIVPAGTFGPDDVHLPGALVDYVVIRRNEK</sequence>
<dbReference type="PROSITE" id="PS01273">
    <property type="entry name" value="COA_TRANSF_1"/>
    <property type="match status" value="1"/>
</dbReference>
<name>A0A1M4Z2E7_MARH1</name>
<evidence type="ECO:0000313" key="4">
    <source>
        <dbReference type="Proteomes" id="UP000184334"/>
    </source>
</evidence>
<dbReference type="EMBL" id="FQUI01000037">
    <property type="protein sequence ID" value="SHF12135.1"/>
    <property type="molecule type" value="Genomic_DNA"/>
</dbReference>
<dbReference type="RefSeq" id="WP_072865601.1">
    <property type="nucleotide sequence ID" value="NZ_FQUI01000037.1"/>
</dbReference>
<dbReference type="NCBIfam" id="TIGR02429">
    <property type="entry name" value="pcaI_scoA_fam"/>
    <property type="match status" value="1"/>
</dbReference>
<dbReference type="OrthoDB" id="9777193at2"/>
<dbReference type="InterPro" id="IPR037171">
    <property type="entry name" value="NagB/RpiA_transferase-like"/>
</dbReference>
<dbReference type="SMART" id="SM00882">
    <property type="entry name" value="CoA_trans"/>
    <property type="match status" value="1"/>
</dbReference>
<comment type="caution">
    <text evidence="3">The sequence shown here is derived from an EMBL/GenBank/DDBJ whole genome shotgun (WGS) entry which is preliminary data.</text>
</comment>
<dbReference type="PANTHER" id="PTHR13707">
    <property type="entry name" value="KETOACID-COENZYME A TRANSFERASE"/>
    <property type="match status" value="1"/>
</dbReference>
<dbReference type="Proteomes" id="UP000184334">
    <property type="component" value="Unassembled WGS sequence"/>
</dbReference>
<proteinExistence type="inferred from homology"/>
<gene>
    <name evidence="3" type="ORF">SAMN02745164_01821</name>
</gene>
<keyword evidence="4" id="KW-1185">Reference proteome</keyword>
<comment type="similarity">
    <text evidence="1">Belongs to the 3-oxoacid CoA-transferase subunit A family.</text>
</comment>
<reference evidence="3" key="1">
    <citation type="submission" date="2016-11" db="EMBL/GenBank/DDBJ databases">
        <authorList>
            <person name="Varghese N."/>
            <person name="Submissions S."/>
        </authorList>
    </citation>
    <scope>NUCLEOTIDE SEQUENCE [LARGE SCALE GENOMIC DNA]</scope>
    <source>
        <strain evidence="3">DSM 16785</strain>
    </source>
</reference>
<evidence type="ECO:0000256" key="2">
    <source>
        <dbReference type="ARBA" id="ARBA00022679"/>
    </source>
</evidence>
<dbReference type="SUPFAM" id="SSF100950">
    <property type="entry name" value="NagB/RpiA/CoA transferase-like"/>
    <property type="match status" value="1"/>
</dbReference>
<dbReference type="Gene3D" id="3.40.1080.10">
    <property type="entry name" value="Glutaconate Coenzyme A-transferase"/>
    <property type="match status" value="1"/>
</dbReference>
<dbReference type="PANTHER" id="PTHR13707:SF60">
    <property type="entry name" value="ACETATE COA-TRANSFERASE SUBUNIT ALPHA"/>
    <property type="match status" value="1"/>
</dbReference>
<dbReference type="AlphaFoldDB" id="A0A1M4Z2E7"/>
<organism evidence="3 4">
    <name type="scientific">Marinitoga hydrogenitolerans (strain DSM 16785 / JCM 12826 / AT1271)</name>
    <dbReference type="NCBI Taxonomy" id="1122195"/>
    <lineage>
        <taxon>Bacteria</taxon>
        <taxon>Thermotogati</taxon>
        <taxon>Thermotogota</taxon>
        <taxon>Thermotogae</taxon>
        <taxon>Petrotogales</taxon>
        <taxon>Petrotogaceae</taxon>
        <taxon>Marinitoga</taxon>
    </lineage>
</organism>
<evidence type="ECO:0000256" key="1">
    <source>
        <dbReference type="ARBA" id="ARBA00005612"/>
    </source>
</evidence>
<accession>A0A1M4Z2E7</accession>
<dbReference type="STRING" id="1122195.SAMN02745164_01821"/>
<keyword evidence="2" id="KW-0808">Transferase</keyword>